<dbReference type="GO" id="GO:0008194">
    <property type="term" value="F:UDP-glycosyltransferase activity"/>
    <property type="evidence" value="ECO:0007669"/>
    <property type="project" value="TreeGrafter"/>
</dbReference>
<keyword evidence="5 11" id="KW-0812">Transmembrane</keyword>
<name>A0AAV2TBM1_CALDB</name>
<keyword evidence="7 11" id="KW-1133">Transmembrane helix</keyword>
<comment type="caution">
    <text evidence="12">The sequence shown here is derived from an EMBL/GenBank/DDBJ whole genome shotgun (WGS) entry which is preliminary data.</text>
</comment>
<evidence type="ECO:0000256" key="1">
    <source>
        <dbReference type="ARBA" id="ARBA00004323"/>
    </source>
</evidence>
<sequence>MGLWHHLFRKTCSSQWAIVLLTLILFFQTIVFFSAYSQNQVSPSGSDKIKHVTISRRNQTSGVNLIVARTMYTQMFAHQTNQSDSVTRLDVNESSSTGSEDLRFPLEIDMPEVVRRTFAGLAISHKPVNQPNFTYVIPNSEKCSRITAKYGKPPELLILIKTAPMNFLRRDAIRLSWGNEKCWGGRRVVRLFLLGTVLPTEKEMSKRLESEADYHNDIVQQDFHDHYHNNTYKLMLGFEWAIRFCSSVPIIMFVDDDFFVYPKNVVAYIEGLSVALRERLFSGYIWRNAIPVRNRRNKRSRKWLISWKEYPNSYYPPYVAAGNFFVSMAIAKEISVASRYTQYLRFDDVFLGIILKKLVRTPMHLNHIFAYVPVNESSAQINSMLSSHHYGNPSSQLALWSRLKCREFCIKSLT</sequence>
<reference evidence="12" key="1">
    <citation type="submission" date="2024-06" db="EMBL/GenBank/DDBJ databases">
        <authorList>
            <person name="Liu X."/>
            <person name="Lenzi L."/>
            <person name="Haldenby T S."/>
            <person name="Uol C."/>
        </authorList>
    </citation>
    <scope>NUCLEOTIDE SEQUENCE</scope>
</reference>
<gene>
    <name evidence="12" type="ORF">CDAUBV1_LOCUS8732</name>
</gene>
<evidence type="ECO:0000313" key="13">
    <source>
        <dbReference type="Proteomes" id="UP001497525"/>
    </source>
</evidence>
<protein>
    <recommendedName>
        <fullName evidence="11">Hexosyltransferase</fullName>
        <ecNumber evidence="11">2.4.1.-</ecNumber>
    </recommendedName>
</protein>
<evidence type="ECO:0000256" key="10">
    <source>
        <dbReference type="ARBA" id="ARBA00023180"/>
    </source>
</evidence>
<feature type="transmembrane region" description="Helical" evidence="11">
    <location>
        <begin position="16"/>
        <end position="36"/>
    </location>
</feature>
<evidence type="ECO:0000256" key="8">
    <source>
        <dbReference type="ARBA" id="ARBA00023034"/>
    </source>
</evidence>
<evidence type="ECO:0000256" key="2">
    <source>
        <dbReference type="ARBA" id="ARBA00008661"/>
    </source>
</evidence>
<dbReference type="FunFam" id="3.90.550.50:FF:000001">
    <property type="entry name" value="Hexosyltransferase"/>
    <property type="match status" value="1"/>
</dbReference>
<keyword evidence="4" id="KW-0808">Transferase</keyword>
<dbReference type="GO" id="GO:0016758">
    <property type="term" value="F:hexosyltransferase activity"/>
    <property type="evidence" value="ECO:0007669"/>
    <property type="project" value="InterPro"/>
</dbReference>
<keyword evidence="8 11" id="KW-0333">Golgi apparatus</keyword>
<keyword evidence="3 11" id="KW-0328">Glycosyltransferase</keyword>
<organism evidence="12 13">
    <name type="scientific">Calicophoron daubneyi</name>
    <name type="common">Rumen fluke</name>
    <name type="synonym">Paramphistomum daubneyi</name>
    <dbReference type="NCBI Taxonomy" id="300641"/>
    <lineage>
        <taxon>Eukaryota</taxon>
        <taxon>Metazoa</taxon>
        <taxon>Spiralia</taxon>
        <taxon>Lophotrochozoa</taxon>
        <taxon>Platyhelminthes</taxon>
        <taxon>Trematoda</taxon>
        <taxon>Digenea</taxon>
        <taxon>Plagiorchiida</taxon>
        <taxon>Pronocephalata</taxon>
        <taxon>Paramphistomoidea</taxon>
        <taxon>Paramphistomidae</taxon>
        <taxon>Calicophoron</taxon>
    </lineage>
</organism>
<comment type="similarity">
    <text evidence="2 11">Belongs to the glycosyltransferase 31 family.</text>
</comment>
<dbReference type="AlphaFoldDB" id="A0AAV2TBM1"/>
<dbReference type="InterPro" id="IPR002659">
    <property type="entry name" value="Glyco_trans_31"/>
</dbReference>
<evidence type="ECO:0000256" key="11">
    <source>
        <dbReference type="RuleBase" id="RU363063"/>
    </source>
</evidence>
<keyword evidence="10" id="KW-0325">Glycoprotein</keyword>
<proteinExistence type="inferred from homology"/>
<dbReference type="Proteomes" id="UP001497525">
    <property type="component" value="Unassembled WGS sequence"/>
</dbReference>
<evidence type="ECO:0000256" key="9">
    <source>
        <dbReference type="ARBA" id="ARBA00023136"/>
    </source>
</evidence>
<dbReference type="GO" id="GO:0006493">
    <property type="term" value="P:protein O-linked glycosylation"/>
    <property type="evidence" value="ECO:0007669"/>
    <property type="project" value="TreeGrafter"/>
</dbReference>
<evidence type="ECO:0000256" key="6">
    <source>
        <dbReference type="ARBA" id="ARBA00022968"/>
    </source>
</evidence>
<dbReference type="Gene3D" id="3.90.550.50">
    <property type="match status" value="1"/>
</dbReference>
<keyword evidence="9 11" id="KW-0472">Membrane</keyword>
<evidence type="ECO:0000256" key="4">
    <source>
        <dbReference type="ARBA" id="ARBA00022679"/>
    </source>
</evidence>
<evidence type="ECO:0000256" key="5">
    <source>
        <dbReference type="ARBA" id="ARBA00022692"/>
    </source>
</evidence>
<accession>A0AAV2TBM1</accession>
<dbReference type="GO" id="GO:0000139">
    <property type="term" value="C:Golgi membrane"/>
    <property type="evidence" value="ECO:0007669"/>
    <property type="project" value="UniProtKB-SubCell"/>
</dbReference>
<dbReference type="PANTHER" id="PTHR11214">
    <property type="entry name" value="BETA-1,3-N-ACETYLGLUCOSAMINYLTRANSFERASE"/>
    <property type="match status" value="1"/>
</dbReference>
<dbReference type="Pfam" id="PF01762">
    <property type="entry name" value="Galactosyl_T"/>
    <property type="match status" value="1"/>
</dbReference>
<evidence type="ECO:0000313" key="12">
    <source>
        <dbReference type="EMBL" id="CAL5134768.1"/>
    </source>
</evidence>
<keyword evidence="6 11" id="KW-0735">Signal-anchor</keyword>
<dbReference type="PANTHER" id="PTHR11214:SF349">
    <property type="entry name" value="BETA-1,3-GALACTOSYLTRANSFERASE BRN"/>
    <property type="match status" value="1"/>
</dbReference>
<dbReference type="EC" id="2.4.1.-" evidence="11"/>
<evidence type="ECO:0000256" key="7">
    <source>
        <dbReference type="ARBA" id="ARBA00022989"/>
    </source>
</evidence>
<comment type="subcellular location">
    <subcellularLocation>
        <location evidence="1 11">Golgi apparatus membrane</location>
        <topology evidence="1 11">Single-pass type II membrane protein</topology>
    </subcellularLocation>
</comment>
<evidence type="ECO:0000256" key="3">
    <source>
        <dbReference type="ARBA" id="ARBA00022676"/>
    </source>
</evidence>
<dbReference type="EMBL" id="CAXLJL010000223">
    <property type="protein sequence ID" value="CAL5134768.1"/>
    <property type="molecule type" value="Genomic_DNA"/>
</dbReference>